<dbReference type="InterPro" id="IPR043502">
    <property type="entry name" value="DNA/RNA_pol_sf"/>
</dbReference>
<dbReference type="InterPro" id="IPR036397">
    <property type="entry name" value="RNaseH_sf"/>
</dbReference>
<dbReference type="PANTHER" id="PTHR11439:SF517">
    <property type="entry name" value="CYSTEINE-RICH RLK (RECEPTOR-LIKE PROTEIN KINASE) 8"/>
    <property type="match status" value="1"/>
</dbReference>
<keyword evidence="1" id="KW-0732">Signal</keyword>
<dbReference type="CDD" id="cd09272">
    <property type="entry name" value="RNase_HI_RT_Ty1"/>
    <property type="match status" value="1"/>
</dbReference>
<dbReference type="GO" id="GO:0003676">
    <property type="term" value="F:nucleic acid binding"/>
    <property type="evidence" value="ECO:0007669"/>
    <property type="project" value="InterPro"/>
</dbReference>
<keyword evidence="4" id="KW-1185">Reference proteome</keyword>
<dbReference type="InterPro" id="IPR013103">
    <property type="entry name" value="RVT_2"/>
</dbReference>
<dbReference type="AlphaFoldDB" id="A0AA88QU48"/>
<evidence type="ECO:0000313" key="4">
    <source>
        <dbReference type="Proteomes" id="UP001187471"/>
    </source>
</evidence>
<gene>
    <name evidence="3" type="ORF">RJ640_001946</name>
</gene>
<evidence type="ECO:0000259" key="2">
    <source>
        <dbReference type="Pfam" id="PF07727"/>
    </source>
</evidence>
<dbReference type="Gene3D" id="3.30.420.10">
    <property type="entry name" value="Ribonuclease H-like superfamily/Ribonuclease H"/>
    <property type="match status" value="1"/>
</dbReference>
<feature type="domain" description="Reverse transcriptase Ty1/copia-type" evidence="2">
    <location>
        <begin position="152"/>
        <end position="220"/>
    </location>
</feature>
<comment type="caution">
    <text evidence="3">The sequence shown here is derived from an EMBL/GenBank/DDBJ whole genome shotgun (WGS) entry which is preliminary data.</text>
</comment>
<evidence type="ECO:0000256" key="1">
    <source>
        <dbReference type="SAM" id="SignalP"/>
    </source>
</evidence>
<proteinExistence type="predicted"/>
<dbReference type="SUPFAM" id="SSF56672">
    <property type="entry name" value="DNA/RNA polymerases"/>
    <property type="match status" value="1"/>
</dbReference>
<dbReference type="PANTHER" id="PTHR11439">
    <property type="entry name" value="GAG-POL-RELATED RETROTRANSPOSON"/>
    <property type="match status" value="1"/>
</dbReference>
<sequence length="507" mass="57482">MAKYSRFFILLHLVLLPSVQGWKKSKTVCPGLGSLNFPFHNTTDRQCVSSPTVDAPAAFTAKNSTEQKAVYERWDRSDRIFLIIMKCCILTAVCRAIPDSDNTKMYLAHIEEQFHGSSKAHATTLITKIVTLKYSGSSGIREHALDVKINKSGNNPSMIDEFKQSMVKEFDMTDMGLMAYFLGIEVKQGSNGIFISKSKYAAEILKKFAIEDCQPVDIPVKCGDIPVECGTKLTKEGAGKRMNPTYYKSLVGCLRYSDSDWAGSCDDRKSTTGFVFYLGETTFTWSSKKQHIVALSTCEAEYVAAASCVCHAIWLRKLLEELQQKQEDATKIYIDNKSAIALAKNPVHHERSKHIDTRFHFIREHVKEQEVELVHVKTHEQVADIFTKPLKADMFYYLQKKLGVMILEDTSLKRENTTLRISGVVKGEGERAEAVAVERRRTYSFRFLPPLNRRKKHKVKHHGDDQEKRAKWQLAISSLRDPPQPLLKPCIDLKEPIARVIQLLLGS</sequence>
<dbReference type="Pfam" id="PF07727">
    <property type="entry name" value="RVT_2"/>
    <property type="match status" value="1"/>
</dbReference>
<accession>A0AA88QU48</accession>
<protein>
    <recommendedName>
        <fullName evidence="2">Reverse transcriptase Ty1/copia-type domain-containing protein</fullName>
    </recommendedName>
</protein>
<name>A0AA88QU48_9ASTE</name>
<reference evidence="3" key="1">
    <citation type="submission" date="2022-12" db="EMBL/GenBank/DDBJ databases">
        <title>Draft genome assemblies for two species of Escallonia (Escalloniales).</title>
        <authorList>
            <person name="Chanderbali A."/>
            <person name="Dervinis C."/>
            <person name="Anghel I."/>
            <person name="Soltis D."/>
            <person name="Soltis P."/>
            <person name="Zapata F."/>
        </authorList>
    </citation>
    <scope>NUCLEOTIDE SEQUENCE</scope>
    <source>
        <strain evidence="3">UCBG92.1500</strain>
        <tissue evidence="3">Leaf</tissue>
    </source>
</reference>
<organism evidence="3 4">
    <name type="scientific">Escallonia rubra</name>
    <dbReference type="NCBI Taxonomy" id="112253"/>
    <lineage>
        <taxon>Eukaryota</taxon>
        <taxon>Viridiplantae</taxon>
        <taxon>Streptophyta</taxon>
        <taxon>Embryophyta</taxon>
        <taxon>Tracheophyta</taxon>
        <taxon>Spermatophyta</taxon>
        <taxon>Magnoliopsida</taxon>
        <taxon>eudicotyledons</taxon>
        <taxon>Gunneridae</taxon>
        <taxon>Pentapetalae</taxon>
        <taxon>asterids</taxon>
        <taxon>campanulids</taxon>
        <taxon>Escalloniales</taxon>
        <taxon>Escalloniaceae</taxon>
        <taxon>Escallonia</taxon>
    </lineage>
</organism>
<dbReference type="Proteomes" id="UP001187471">
    <property type="component" value="Unassembled WGS sequence"/>
</dbReference>
<feature type="signal peptide" evidence="1">
    <location>
        <begin position="1"/>
        <end position="21"/>
    </location>
</feature>
<evidence type="ECO:0000313" key="3">
    <source>
        <dbReference type="EMBL" id="KAK2970686.1"/>
    </source>
</evidence>
<dbReference type="EMBL" id="JAVXUO010002670">
    <property type="protein sequence ID" value="KAK2970686.1"/>
    <property type="molecule type" value="Genomic_DNA"/>
</dbReference>
<feature type="chain" id="PRO_5041734093" description="Reverse transcriptase Ty1/copia-type domain-containing protein" evidence="1">
    <location>
        <begin position="22"/>
        <end position="507"/>
    </location>
</feature>